<evidence type="ECO:0000313" key="2">
    <source>
        <dbReference type="EMBL" id="KAJ8447694.1"/>
    </source>
</evidence>
<feature type="region of interest" description="Disordered" evidence="1">
    <location>
        <begin position="1"/>
        <end position="55"/>
    </location>
</feature>
<keyword evidence="3" id="KW-1185">Reference proteome</keyword>
<gene>
    <name evidence="2" type="ORF">Cgig2_031748</name>
</gene>
<comment type="caution">
    <text evidence="2">The sequence shown here is derived from an EMBL/GenBank/DDBJ whole genome shotgun (WGS) entry which is preliminary data.</text>
</comment>
<name>A0A9Q1KQ89_9CARY</name>
<evidence type="ECO:0000313" key="3">
    <source>
        <dbReference type="Proteomes" id="UP001153076"/>
    </source>
</evidence>
<reference evidence="2" key="1">
    <citation type="submission" date="2022-04" db="EMBL/GenBank/DDBJ databases">
        <title>Carnegiea gigantea Genome sequencing and assembly v2.</title>
        <authorList>
            <person name="Copetti D."/>
            <person name="Sanderson M.J."/>
            <person name="Burquez A."/>
            <person name="Wojciechowski M.F."/>
        </authorList>
    </citation>
    <scope>NUCLEOTIDE SEQUENCE</scope>
    <source>
        <strain evidence="2">SGP5-SGP5p</strain>
        <tissue evidence="2">Aerial part</tissue>
    </source>
</reference>
<dbReference type="AlphaFoldDB" id="A0A9Q1KQ89"/>
<evidence type="ECO:0000256" key="1">
    <source>
        <dbReference type="SAM" id="MobiDB-lite"/>
    </source>
</evidence>
<feature type="compositionally biased region" description="Basic and acidic residues" evidence="1">
    <location>
        <begin position="118"/>
        <end position="133"/>
    </location>
</feature>
<dbReference type="EMBL" id="JAKOGI010000036">
    <property type="protein sequence ID" value="KAJ8447694.1"/>
    <property type="molecule type" value="Genomic_DNA"/>
</dbReference>
<organism evidence="2 3">
    <name type="scientific">Carnegiea gigantea</name>
    <dbReference type="NCBI Taxonomy" id="171969"/>
    <lineage>
        <taxon>Eukaryota</taxon>
        <taxon>Viridiplantae</taxon>
        <taxon>Streptophyta</taxon>
        <taxon>Embryophyta</taxon>
        <taxon>Tracheophyta</taxon>
        <taxon>Spermatophyta</taxon>
        <taxon>Magnoliopsida</taxon>
        <taxon>eudicotyledons</taxon>
        <taxon>Gunneridae</taxon>
        <taxon>Pentapetalae</taxon>
        <taxon>Caryophyllales</taxon>
        <taxon>Cactineae</taxon>
        <taxon>Cactaceae</taxon>
        <taxon>Cactoideae</taxon>
        <taxon>Echinocereeae</taxon>
        <taxon>Carnegiea</taxon>
    </lineage>
</organism>
<feature type="compositionally biased region" description="Pro residues" evidence="1">
    <location>
        <begin position="26"/>
        <end position="40"/>
    </location>
</feature>
<protein>
    <submittedName>
        <fullName evidence="2">Uncharacterized protein</fullName>
    </submittedName>
</protein>
<accession>A0A9Q1KQ89</accession>
<proteinExistence type="predicted"/>
<feature type="region of interest" description="Disordered" evidence="1">
    <location>
        <begin position="96"/>
        <end position="150"/>
    </location>
</feature>
<sequence length="323" mass="34928">MPVTTMDSSSVDGVADGGGERNPNLNPNPNPNPQPQPRNPNPRKAAAKTSELSSDWCGSKGGTILLGVAGFISSGCFFCFGVSQSATVAAMKAGTVKSSEEEEEGAQCSSTLPPWRLRRQETEKAERKRDSSGRARTRLSQASGPMPFGKHGHCPDMSSPLLLVCSTGGRNVAPKDPSNGSVQLRSESYSRPNFVCGGVKGQGLQASGEQIASKAVGRSRVWRQPRHLSPQLFLAQSKTNLTSWHLGHISTAIGRVSSSRLRKEELSYLWGQASAMRYIQLWKIMQSSGVAQMYGVGVFIRKKVHIQADTSKFKRKVVPEPME</sequence>
<dbReference type="Proteomes" id="UP001153076">
    <property type="component" value="Unassembled WGS sequence"/>
</dbReference>